<dbReference type="EMBL" id="CAJNOR010000713">
    <property type="protein sequence ID" value="CAF0988866.1"/>
    <property type="molecule type" value="Genomic_DNA"/>
</dbReference>
<sequence>MGTTTTYSYSYVEPTIVSLLILSSFIYLLNAARYIAQQLFYAGLIGEILVGIIYAAPLANILKTEWEQTVLDFGYLGLLILVFEGGLETRLDFLAVKSNLFLSSIIGLTGILTPIGLSIFLCTVGFKFSLLESFTMGASLSATSLGTTFAILSSQGTYQLNKSRMGTILVGAALLDDISGLVMASVIEKLGHIGEQNLPWLISKPIVSSVAMIVISTLLARFLFGRIWVKIECENRIIKCYSDQILLFCLIAGLSAFVTIASYTSASTLVGAYCCGATLRHLDECRKKASADVEHSNTTSFQHLFEKYIRTIKEYLFAPFFFASIGFAVPFLQLWHGKELWQGIVYALLMILGKFITGVWIIIWTFASTRFKKSKVTNVSPTTVPVEIAMVEQVPMSQPSTTSPVLISHRSLSSRSVDTPHDEIIGTNPPEVSAKKSRSIYPALIVGLSMVSRGEIGFLIANIGVSANVLSAEAFIVTIWAILLNTIMGPIAVGIMIKVLGSKLSDGVWID</sequence>
<dbReference type="GO" id="GO:0016020">
    <property type="term" value="C:membrane"/>
    <property type="evidence" value="ECO:0007669"/>
    <property type="project" value="UniProtKB-SubCell"/>
</dbReference>
<dbReference type="InterPro" id="IPR038770">
    <property type="entry name" value="Na+/solute_symporter_sf"/>
</dbReference>
<keyword evidence="7" id="KW-0406">Ion transport</keyword>
<evidence type="ECO:0000256" key="10">
    <source>
        <dbReference type="SAM" id="Phobius"/>
    </source>
</evidence>
<evidence type="ECO:0000256" key="5">
    <source>
        <dbReference type="ARBA" id="ARBA00022989"/>
    </source>
</evidence>
<feature type="transmembrane region" description="Helical" evidence="10">
    <location>
        <begin position="315"/>
        <end position="332"/>
    </location>
</feature>
<dbReference type="GO" id="GO:0015297">
    <property type="term" value="F:antiporter activity"/>
    <property type="evidence" value="ECO:0007669"/>
    <property type="project" value="UniProtKB-KW"/>
</dbReference>
<feature type="transmembrane region" description="Helical" evidence="10">
    <location>
        <begin position="440"/>
        <end position="463"/>
    </location>
</feature>
<dbReference type="InterPro" id="IPR006153">
    <property type="entry name" value="Cation/H_exchanger_TM"/>
</dbReference>
<evidence type="ECO:0000259" key="11">
    <source>
        <dbReference type="Pfam" id="PF00999"/>
    </source>
</evidence>
<keyword evidence="8 10" id="KW-0472">Membrane</keyword>
<evidence type="ECO:0000256" key="4">
    <source>
        <dbReference type="ARBA" id="ARBA00022692"/>
    </source>
</evidence>
<feature type="transmembrane region" description="Helical" evidence="10">
    <location>
        <begin position="475"/>
        <end position="497"/>
    </location>
</feature>
<dbReference type="AlphaFoldDB" id="A0A814G434"/>
<accession>A0A814G434</accession>
<name>A0A814G434_ADIRI</name>
<evidence type="ECO:0000256" key="8">
    <source>
        <dbReference type="ARBA" id="ARBA00023136"/>
    </source>
</evidence>
<dbReference type="EMBL" id="CAJNOJ010000855">
    <property type="protein sequence ID" value="CAF1529066.1"/>
    <property type="molecule type" value="Genomic_DNA"/>
</dbReference>
<dbReference type="Proteomes" id="UP000663852">
    <property type="component" value="Unassembled WGS sequence"/>
</dbReference>
<comment type="caution">
    <text evidence="12">The sequence shown here is derived from an EMBL/GenBank/DDBJ whole genome shotgun (WGS) entry which is preliminary data.</text>
</comment>
<dbReference type="PANTHER" id="PTHR43562:SF3">
    <property type="entry name" value="SODIUM ION_PROTON EXCHANGER (EUROFUNG)"/>
    <property type="match status" value="1"/>
</dbReference>
<dbReference type="GO" id="GO:1902600">
    <property type="term" value="P:proton transmembrane transport"/>
    <property type="evidence" value="ECO:0007669"/>
    <property type="project" value="InterPro"/>
</dbReference>
<evidence type="ECO:0000256" key="2">
    <source>
        <dbReference type="ARBA" id="ARBA00022448"/>
    </source>
</evidence>
<keyword evidence="4 10" id="KW-0812">Transmembrane</keyword>
<protein>
    <recommendedName>
        <fullName evidence="11">Cation/H+ exchanger transmembrane domain-containing protein</fullName>
    </recommendedName>
</protein>
<keyword evidence="5 10" id="KW-1133">Transmembrane helix</keyword>
<evidence type="ECO:0000256" key="1">
    <source>
        <dbReference type="ARBA" id="ARBA00004141"/>
    </source>
</evidence>
<evidence type="ECO:0000313" key="13">
    <source>
        <dbReference type="EMBL" id="CAF1529066.1"/>
    </source>
</evidence>
<evidence type="ECO:0000256" key="7">
    <source>
        <dbReference type="ARBA" id="ARBA00023065"/>
    </source>
</evidence>
<keyword evidence="9" id="KW-0739">Sodium transport</keyword>
<proteinExistence type="predicted"/>
<keyword evidence="6" id="KW-0915">Sodium</keyword>
<dbReference type="Gene3D" id="1.20.1530.20">
    <property type="match status" value="2"/>
</dbReference>
<feature type="transmembrane region" description="Helical" evidence="10">
    <location>
        <begin position="15"/>
        <end position="32"/>
    </location>
</feature>
<dbReference type="GO" id="GO:0006814">
    <property type="term" value="P:sodium ion transport"/>
    <property type="evidence" value="ECO:0007669"/>
    <property type="project" value="UniProtKB-KW"/>
</dbReference>
<dbReference type="Pfam" id="PF00999">
    <property type="entry name" value="Na_H_Exchanger"/>
    <property type="match status" value="1"/>
</dbReference>
<feature type="transmembrane region" description="Helical" evidence="10">
    <location>
        <begin position="165"/>
        <end position="186"/>
    </location>
</feature>
<dbReference type="PANTHER" id="PTHR43562">
    <property type="entry name" value="NAPA-TYPE SODIUM/HYDROGEN ANTIPORTER"/>
    <property type="match status" value="1"/>
</dbReference>
<keyword evidence="3" id="KW-0050">Antiport</keyword>
<evidence type="ECO:0000256" key="3">
    <source>
        <dbReference type="ARBA" id="ARBA00022449"/>
    </source>
</evidence>
<feature type="transmembrane region" description="Helical" evidence="10">
    <location>
        <begin position="344"/>
        <end position="367"/>
    </location>
</feature>
<reference evidence="12" key="1">
    <citation type="submission" date="2021-02" db="EMBL/GenBank/DDBJ databases">
        <authorList>
            <person name="Nowell W R."/>
        </authorList>
    </citation>
    <scope>NUCLEOTIDE SEQUENCE</scope>
</reference>
<organism evidence="12 14">
    <name type="scientific">Adineta ricciae</name>
    <name type="common">Rotifer</name>
    <dbReference type="NCBI Taxonomy" id="249248"/>
    <lineage>
        <taxon>Eukaryota</taxon>
        <taxon>Metazoa</taxon>
        <taxon>Spiralia</taxon>
        <taxon>Gnathifera</taxon>
        <taxon>Rotifera</taxon>
        <taxon>Eurotatoria</taxon>
        <taxon>Bdelloidea</taxon>
        <taxon>Adinetida</taxon>
        <taxon>Adinetidae</taxon>
        <taxon>Adineta</taxon>
    </lineage>
</organism>
<evidence type="ECO:0000313" key="14">
    <source>
        <dbReference type="Proteomes" id="UP000663828"/>
    </source>
</evidence>
<evidence type="ECO:0000313" key="12">
    <source>
        <dbReference type="EMBL" id="CAF0988866.1"/>
    </source>
</evidence>
<feature type="transmembrane region" description="Helical" evidence="10">
    <location>
        <begin position="245"/>
        <end position="263"/>
    </location>
</feature>
<dbReference type="Proteomes" id="UP000663828">
    <property type="component" value="Unassembled WGS sequence"/>
</dbReference>
<comment type="subcellular location">
    <subcellularLocation>
        <location evidence="1">Membrane</location>
        <topology evidence="1">Multi-pass membrane protein</topology>
    </subcellularLocation>
</comment>
<feature type="domain" description="Cation/H+ exchanger transmembrane" evidence="11">
    <location>
        <begin position="35"/>
        <end position="375"/>
    </location>
</feature>
<feature type="transmembrane region" description="Helical" evidence="10">
    <location>
        <begin position="39"/>
        <end position="57"/>
    </location>
</feature>
<keyword evidence="2" id="KW-0813">Transport</keyword>
<evidence type="ECO:0000256" key="6">
    <source>
        <dbReference type="ARBA" id="ARBA00023053"/>
    </source>
</evidence>
<gene>
    <name evidence="13" type="ORF">EDS130_LOCUS44424</name>
    <name evidence="12" type="ORF">XAT740_LOCUS12587</name>
</gene>
<dbReference type="OrthoDB" id="10267786at2759"/>
<evidence type="ECO:0000256" key="9">
    <source>
        <dbReference type="ARBA" id="ARBA00023201"/>
    </source>
</evidence>
<feature type="transmembrane region" description="Helical" evidence="10">
    <location>
        <begin position="206"/>
        <end position="224"/>
    </location>
</feature>
<feature type="transmembrane region" description="Helical" evidence="10">
    <location>
        <begin position="69"/>
        <end position="87"/>
    </location>
</feature>
<keyword evidence="14" id="KW-1185">Reference proteome</keyword>
<feature type="transmembrane region" description="Helical" evidence="10">
    <location>
        <begin position="99"/>
        <end position="121"/>
    </location>
</feature>
<feature type="transmembrane region" description="Helical" evidence="10">
    <location>
        <begin position="133"/>
        <end position="153"/>
    </location>
</feature>